<protein>
    <submittedName>
        <fullName evidence="1">Uncharacterized protein</fullName>
    </submittedName>
</protein>
<reference evidence="1" key="1">
    <citation type="journal article" date="2014" name="Int. J. Syst. Evol. Microbiol.">
        <title>Complete genome sequence of Corynebacterium casei LMG S-19264T (=DSM 44701T), isolated from a smear-ripened cheese.</title>
        <authorList>
            <consortium name="US DOE Joint Genome Institute (JGI-PGF)"/>
            <person name="Walter F."/>
            <person name="Albersmeier A."/>
            <person name="Kalinowski J."/>
            <person name="Ruckert C."/>
        </authorList>
    </citation>
    <scope>NUCLEOTIDE SEQUENCE</scope>
    <source>
        <strain evidence="1">CGMCC 1.7086</strain>
    </source>
</reference>
<organism evidence="1 2">
    <name type="scientific">Bowmanella pacifica</name>
    <dbReference type="NCBI Taxonomy" id="502051"/>
    <lineage>
        <taxon>Bacteria</taxon>
        <taxon>Pseudomonadati</taxon>
        <taxon>Pseudomonadota</taxon>
        <taxon>Gammaproteobacteria</taxon>
        <taxon>Alteromonadales</taxon>
        <taxon>Alteromonadaceae</taxon>
        <taxon>Bowmanella</taxon>
    </lineage>
</organism>
<comment type="caution">
    <text evidence="1">The sequence shown here is derived from an EMBL/GenBank/DDBJ whole genome shotgun (WGS) entry which is preliminary data.</text>
</comment>
<proteinExistence type="predicted"/>
<dbReference type="AlphaFoldDB" id="A0A917Z187"/>
<name>A0A917Z187_9ALTE</name>
<evidence type="ECO:0000313" key="1">
    <source>
        <dbReference type="EMBL" id="GGO71222.1"/>
    </source>
</evidence>
<accession>A0A917Z187</accession>
<evidence type="ECO:0000313" key="2">
    <source>
        <dbReference type="Proteomes" id="UP000606935"/>
    </source>
</evidence>
<gene>
    <name evidence="1" type="ORF">GCM10010982_26520</name>
</gene>
<dbReference type="EMBL" id="BMLS01000004">
    <property type="protein sequence ID" value="GGO71222.1"/>
    <property type="molecule type" value="Genomic_DNA"/>
</dbReference>
<sequence length="552" mass="61841">MRFSHLVWGVISILAFATGVYWGTGPQVASPVNIMTEPQVPGPVANAVLRPDANRVLAEPGTRSLEPQSQFDIYWQAYQEAASMSADALQAKLSELSFHPERHYRDGLSKVYFSRLASFNAAGAFELALQLYGKQRTAHPILASVAHEWMLQAPQALLARIDDITDKPLQNRLLISILEDPATEALLDSQQILARLPLQYRRAMELRVSQDDEPAQTFERFLTGDFTVNEREAGLMTALYQWSESDPNAAVDKVLTSLPQAQHRKFLSLILREWAFQSPMEALQRAVTLERGNGVLISAVLGSMAEQDGRAAMQQYLSYKDRLPSSSVQELLGSWAMHDVSGALAYVEQEGGWINRKHMSTMMMWYAQQQPAEALQWAEEQQLPPSIMQNLAQQLVSVSLPQAEAMLEQSGSQQVRDSLIEHIAETKLEMGFEQASTWLQARIPVEQAQERKANLLNKFAYRNPAQAAEYVTQFEKPDARLVSRIAGLWAERDLPAARGWVMSLPPGDVKDRAIGGYLSELTAGQLDDVPLLLEQVSNQSYRQRLQKRINKG</sequence>
<dbReference type="RefSeq" id="WP_188695993.1">
    <property type="nucleotide sequence ID" value="NZ_BMLS01000004.1"/>
</dbReference>
<reference evidence="1" key="2">
    <citation type="submission" date="2020-09" db="EMBL/GenBank/DDBJ databases">
        <authorList>
            <person name="Sun Q."/>
            <person name="Zhou Y."/>
        </authorList>
    </citation>
    <scope>NUCLEOTIDE SEQUENCE</scope>
    <source>
        <strain evidence="1">CGMCC 1.7086</strain>
    </source>
</reference>
<keyword evidence="2" id="KW-1185">Reference proteome</keyword>
<dbReference type="Proteomes" id="UP000606935">
    <property type="component" value="Unassembled WGS sequence"/>
</dbReference>